<dbReference type="InterPro" id="IPR013726">
    <property type="entry name" value="Mitofissin"/>
</dbReference>
<keyword evidence="3" id="KW-1185">Reference proteome</keyword>
<reference evidence="2 3" key="2">
    <citation type="submission" date="2016-08" db="EMBL/GenBank/DDBJ databases">
        <title>Pervasive Adenine N6-methylation of Active Genes in Fungi.</title>
        <authorList>
            <consortium name="DOE Joint Genome Institute"/>
            <person name="Mondo S.J."/>
            <person name="Dannebaum R.O."/>
            <person name="Kuo R.C."/>
            <person name="Labutti K."/>
            <person name="Haridas S."/>
            <person name="Kuo A."/>
            <person name="Salamov A."/>
            <person name="Ahrendt S.R."/>
            <person name="Lipzen A."/>
            <person name="Sullivan W."/>
            <person name="Andreopoulos W.B."/>
            <person name="Clum A."/>
            <person name="Lindquist E."/>
            <person name="Daum C."/>
            <person name="Ramamoorthy G.K."/>
            <person name="Gryganskyi A."/>
            <person name="Culley D."/>
            <person name="Magnuson J.K."/>
            <person name="James T.Y."/>
            <person name="O'Malley M.A."/>
            <person name="Stajich J.E."/>
            <person name="Spatafora J.W."/>
            <person name="Visel A."/>
            <person name="Grigoriev I.V."/>
        </authorList>
    </citation>
    <scope>NUCLEOTIDE SEQUENCE [LARGE SCALE GENOMIC DNA]</scope>
    <source>
        <strain evidence="3">finn</strain>
    </source>
</reference>
<proteinExistence type="predicted"/>
<dbReference type="GO" id="GO:0005737">
    <property type="term" value="C:cytoplasm"/>
    <property type="evidence" value="ECO:0007669"/>
    <property type="project" value="TreeGrafter"/>
</dbReference>
<name>A0A1Y1VH72_9FUNG</name>
<feature type="signal peptide" evidence="1">
    <location>
        <begin position="1"/>
        <end position="21"/>
    </location>
</feature>
<sequence length="87" mass="9969">MAKALGFRTAVDAVLLSTALAGMRRVGRYEYATDRINNGPIRTVLETYLGVGEWILERGTRTMARYPMTFRRIPEDQVTRRGYRGRT</sequence>
<dbReference type="EMBL" id="MCFH01000010">
    <property type="protein sequence ID" value="ORX54810.1"/>
    <property type="molecule type" value="Genomic_DNA"/>
</dbReference>
<reference evidence="2 3" key="1">
    <citation type="submission" date="2016-08" db="EMBL/GenBank/DDBJ databases">
        <title>Genomes of anaerobic fungi encode conserved fungal cellulosomes for biomass hydrolysis.</title>
        <authorList>
            <consortium name="DOE Joint Genome Institute"/>
            <person name="Haitjema C.H."/>
            <person name="Gilmore S.P."/>
            <person name="Henske J.K."/>
            <person name="Solomon K.V."/>
            <person name="De Groot R."/>
            <person name="Kuo A."/>
            <person name="Mondo S.J."/>
            <person name="Salamov A.A."/>
            <person name="Labutti K."/>
            <person name="Zhao Z."/>
            <person name="Chiniquy J."/>
            <person name="Barry K."/>
            <person name="Brewer H.M."/>
            <person name="Purvine S.O."/>
            <person name="Wright A.T."/>
            <person name="Boxma B."/>
            <person name="Van Alen T."/>
            <person name="Hackstein J.H."/>
            <person name="Baker S.E."/>
            <person name="Grigoriev I.V."/>
            <person name="O'Malley M.A."/>
        </authorList>
    </citation>
    <scope>NUCLEOTIDE SEQUENCE [LARGE SCALE GENOMIC DNA]</scope>
    <source>
        <strain evidence="3">finn</strain>
    </source>
</reference>
<dbReference type="AlphaFoldDB" id="A0A1Y1VH72"/>
<gene>
    <name evidence="2" type="ORF">BCR36DRAFT_282426</name>
</gene>
<evidence type="ECO:0000313" key="3">
    <source>
        <dbReference type="Proteomes" id="UP000193719"/>
    </source>
</evidence>
<dbReference type="Proteomes" id="UP000193719">
    <property type="component" value="Unassembled WGS sequence"/>
</dbReference>
<evidence type="ECO:0000313" key="2">
    <source>
        <dbReference type="EMBL" id="ORX54810.1"/>
    </source>
</evidence>
<organism evidence="2 3">
    <name type="scientific">Piromyces finnis</name>
    <dbReference type="NCBI Taxonomy" id="1754191"/>
    <lineage>
        <taxon>Eukaryota</taxon>
        <taxon>Fungi</taxon>
        <taxon>Fungi incertae sedis</taxon>
        <taxon>Chytridiomycota</taxon>
        <taxon>Chytridiomycota incertae sedis</taxon>
        <taxon>Neocallimastigomycetes</taxon>
        <taxon>Neocallimastigales</taxon>
        <taxon>Neocallimastigaceae</taxon>
        <taxon>Piromyces</taxon>
    </lineage>
</organism>
<keyword evidence="1" id="KW-0732">Signal</keyword>
<dbReference type="PANTHER" id="PTHR28075:SF1">
    <property type="entry name" value="DUF1748-DOMAIN-CONTAINING PROTEIN"/>
    <property type="match status" value="1"/>
</dbReference>
<accession>A0A1Y1VH72</accession>
<dbReference type="OrthoDB" id="16824at2759"/>
<feature type="chain" id="PRO_5012847292" evidence="1">
    <location>
        <begin position="22"/>
        <end position="87"/>
    </location>
</feature>
<evidence type="ECO:0000256" key="1">
    <source>
        <dbReference type="SAM" id="SignalP"/>
    </source>
</evidence>
<protein>
    <submittedName>
        <fullName evidence="2">Uncharacterized protein</fullName>
    </submittedName>
</protein>
<dbReference type="Pfam" id="PF08520">
    <property type="entry name" value="Mitofissin"/>
    <property type="match status" value="1"/>
</dbReference>
<dbReference type="PANTHER" id="PTHR28075">
    <property type="entry name" value="CHROMOSOME 16, WHOLE GENOME SHOTGUN SEQUENCE"/>
    <property type="match status" value="1"/>
</dbReference>
<comment type="caution">
    <text evidence="2">The sequence shown here is derived from an EMBL/GenBank/DDBJ whole genome shotgun (WGS) entry which is preliminary data.</text>
</comment>